<dbReference type="OrthoDB" id="255821at2"/>
<keyword evidence="5" id="KW-0808">Transferase</keyword>
<evidence type="ECO:0000256" key="3">
    <source>
        <dbReference type="ARBA" id="ARBA00011970"/>
    </source>
</evidence>
<dbReference type="Pfam" id="PF13374">
    <property type="entry name" value="TPR_10"/>
    <property type="match status" value="1"/>
</dbReference>
<dbReference type="InterPro" id="IPR029489">
    <property type="entry name" value="OGT/SEC/SPY_C"/>
</dbReference>
<gene>
    <name evidence="10" type="ORF">PS880_05029</name>
</gene>
<dbReference type="AlphaFoldDB" id="A0A5E7P4G9"/>
<evidence type="ECO:0000256" key="4">
    <source>
        <dbReference type="ARBA" id="ARBA00022676"/>
    </source>
</evidence>
<dbReference type="GO" id="GO:0006493">
    <property type="term" value="P:protein O-linked glycosylation"/>
    <property type="evidence" value="ECO:0007669"/>
    <property type="project" value="InterPro"/>
</dbReference>
<evidence type="ECO:0000256" key="1">
    <source>
        <dbReference type="ARBA" id="ARBA00004922"/>
    </source>
</evidence>
<dbReference type="GO" id="GO:0097363">
    <property type="term" value="F:protein O-acetylglucosaminyltransferase activity"/>
    <property type="evidence" value="ECO:0007669"/>
    <property type="project" value="UniProtKB-EC"/>
</dbReference>
<name>A0A5E7P4G9_PSEFL</name>
<dbReference type="Pfam" id="PF13181">
    <property type="entry name" value="TPR_8"/>
    <property type="match status" value="1"/>
</dbReference>
<dbReference type="InterPro" id="IPR037919">
    <property type="entry name" value="OGT"/>
</dbReference>
<dbReference type="Gene3D" id="1.25.40.10">
    <property type="entry name" value="Tetratricopeptide repeat domain"/>
    <property type="match status" value="1"/>
</dbReference>
<dbReference type="EC" id="2.4.1.255" evidence="3"/>
<organism evidence="10 11">
    <name type="scientific">Pseudomonas fluorescens</name>
    <dbReference type="NCBI Taxonomy" id="294"/>
    <lineage>
        <taxon>Bacteria</taxon>
        <taxon>Pseudomonadati</taxon>
        <taxon>Pseudomonadota</taxon>
        <taxon>Gammaproteobacteria</taxon>
        <taxon>Pseudomonadales</taxon>
        <taxon>Pseudomonadaceae</taxon>
        <taxon>Pseudomonas</taxon>
    </lineage>
</organism>
<proteinExistence type="inferred from homology"/>
<keyword evidence="4" id="KW-0328">Glycosyltransferase</keyword>
<evidence type="ECO:0000313" key="11">
    <source>
        <dbReference type="Proteomes" id="UP000375525"/>
    </source>
</evidence>
<evidence type="ECO:0000259" key="9">
    <source>
        <dbReference type="Pfam" id="PF13844"/>
    </source>
</evidence>
<accession>A0A5E7P4G9</accession>
<dbReference type="PANTHER" id="PTHR44366">
    <property type="entry name" value="UDP-N-ACETYLGLUCOSAMINE--PEPTIDE N-ACETYLGLUCOSAMINYLTRANSFERASE 110 KDA SUBUNIT"/>
    <property type="match status" value="1"/>
</dbReference>
<dbReference type="SUPFAM" id="SSF48452">
    <property type="entry name" value="TPR-like"/>
    <property type="match status" value="1"/>
</dbReference>
<comment type="pathway">
    <text evidence="1">Protein modification; protein glycosylation.</text>
</comment>
<dbReference type="InterPro" id="IPR011990">
    <property type="entry name" value="TPR-like_helical_dom_sf"/>
</dbReference>
<keyword evidence="6" id="KW-0677">Repeat</keyword>
<dbReference type="SUPFAM" id="SSF53756">
    <property type="entry name" value="UDP-Glycosyltransferase/glycogen phosphorylase"/>
    <property type="match status" value="1"/>
</dbReference>
<dbReference type="Pfam" id="PF13432">
    <property type="entry name" value="TPR_16"/>
    <property type="match status" value="1"/>
</dbReference>
<dbReference type="PROSITE" id="PS50005">
    <property type="entry name" value="TPR"/>
    <property type="match status" value="1"/>
</dbReference>
<evidence type="ECO:0000256" key="8">
    <source>
        <dbReference type="PROSITE-ProRule" id="PRU00339"/>
    </source>
</evidence>
<dbReference type="PANTHER" id="PTHR44366:SF1">
    <property type="entry name" value="UDP-N-ACETYLGLUCOSAMINE--PEPTIDE N-ACETYLGLUCOSAMINYLTRANSFERASE 110 KDA SUBUNIT"/>
    <property type="match status" value="1"/>
</dbReference>
<feature type="repeat" description="TPR" evidence="8">
    <location>
        <begin position="113"/>
        <end position="146"/>
    </location>
</feature>
<evidence type="ECO:0000256" key="2">
    <source>
        <dbReference type="ARBA" id="ARBA00005386"/>
    </source>
</evidence>
<feature type="domain" description="O-GlcNAc transferase C-terminal" evidence="9">
    <location>
        <begin position="456"/>
        <end position="639"/>
    </location>
</feature>
<dbReference type="InterPro" id="IPR019734">
    <property type="entry name" value="TPR_rpt"/>
</dbReference>
<sequence length="664" mass="74437">MASSLMANKNSAITNLQPVISALSNGNSKLGEMLVRKILKKQPRNAEALYLCGVACSMKGRAEEAEALLLQALSLRGDARYWLKLALTRQNLDNDEGAGTAYRQCLLLQPGNAQAANNLGSILKLQYRFTEAEEHYRNAIAHNPNYIIAYQSLGTLLCEQSRNEPAISILVQGMSQAPHSDILRGLLAWALSNLSRYAEAAQHLKEAQQWSDLQRMLRCLGDWRELATVDRAVLQRFINDPLDHPKPWPLTNLPQLTPQMHREAGRRWAEHFLGRDLAKPSMAFDPEPGARLRIGYLSCDFYDHATLHLLIGVLESHDHEKVQVQLFDHGPQHDDSFTRRLTATGLPRHDLRDLDDEAAARLIAGQRLHILVDLKGYTTGARLGICARRPAPIIVNWLGYPGSIGHPKLADYLIGDPTVTPPEHAEHFSETLALLPDCYQPNDRLRPLAKTIDRIGAGLPETGLVFCSFNQLLKLNPAQLDLWCRLLCETPGSLLWMVDPDSEDARANLSREIEQRGVSLERLIFAPRLKQDEHLARLALADIALDSFPCTSHTTASDALWVGVPLLTRIGTTFVSRVAASLLHAHGFDELVAEDDEEYFEKVRALVQSPDRRADLRQRLESARLNSPLFDTSRFTKNLEALFIAIWEQHGRDTGRREPIIIQN</sequence>
<evidence type="ECO:0000256" key="6">
    <source>
        <dbReference type="ARBA" id="ARBA00022737"/>
    </source>
</evidence>
<dbReference type="Pfam" id="PF13844">
    <property type="entry name" value="Glyco_transf_41"/>
    <property type="match status" value="2"/>
</dbReference>
<evidence type="ECO:0000256" key="5">
    <source>
        <dbReference type="ARBA" id="ARBA00022679"/>
    </source>
</evidence>
<keyword evidence="7 8" id="KW-0802">TPR repeat</keyword>
<reference evidence="10 11" key="1">
    <citation type="submission" date="2019-09" db="EMBL/GenBank/DDBJ databases">
        <authorList>
            <person name="Chandra G."/>
            <person name="Truman W A."/>
        </authorList>
    </citation>
    <scope>NUCLEOTIDE SEQUENCE [LARGE SCALE GENOMIC DNA]</scope>
    <source>
        <strain evidence="10">PS880</strain>
    </source>
</reference>
<feature type="domain" description="O-GlcNAc transferase C-terminal" evidence="9">
    <location>
        <begin position="288"/>
        <end position="443"/>
    </location>
</feature>
<dbReference type="SMART" id="SM00028">
    <property type="entry name" value="TPR"/>
    <property type="match status" value="4"/>
</dbReference>
<evidence type="ECO:0000256" key="7">
    <source>
        <dbReference type="ARBA" id="ARBA00022803"/>
    </source>
</evidence>
<dbReference type="Gene3D" id="3.40.50.2000">
    <property type="entry name" value="Glycogen Phosphorylase B"/>
    <property type="match status" value="1"/>
</dbReference>
<dbReference type="Proteomes" id="UP000375525">
    <property type="component" value="Unassembled WGS sequence"/>
</dbReference>
<dbReference type="Gene3D" id="3.40.50.11380">
    <property type="match status" value="1"/>
</dbReference>
<dbReference type="EMBL" id="CABVIH010000029">
    <property type="protein sequence ID" value="VVP44626.1"/>
    <property type="molecule type" value="Genomic_DNA"/>
</dbReference>
<evidence type="ECO:0000313" key="10">
    <source>
        <dbReference type="EMBL" id="VVP44626.1"/>
    </source>
</evidence>
<protein>
    <recommendedName>
        <fullName evidence="3">protein O-GlcNAc transferase</fullName>
        <ecNumber evidence="3">2.4.1.255</ecNumber>
    </recommendedName>
</protein>
<comment type="similarity">
    <text evidence="2">Belongs to the glycosyltransferase 41 family. O-GlcNAc transferase subfamily.</text>
</comment>